<organism evidence="1 3">
    <name type="scientific">Rotaria socialis</name>
    <dbReference type="NCBI Taxonomy" id="392032"/>
    <lineage>
        <taxon>Eukaryota</taxon>
        <taxon>Metazoa</taxon>
        <taxon>Spiralia</taxon>
        <taxon>Gnathifera</taxon>
        <taxon>Rotifera</taxon>
        <taxon>Eurotatoria</taxon>
        <taxon>Bdelloidea</taxon>
        <taxon>Philodinida</taxon>
        <taxon>Philodinidae</taxon>
        <taxon>Rotaria</taxon>
    </lineage>
</organism>
<evidence type="ECO:0000313" key="3">
    <source>
        <dbReference type="Proteomes" id="UP000663865"/>
    </source>
</evidence>
<gene>
    <name evidence="1" type="ORF">KIK155_LOCUS27069</name>
    <name evidence="2" type="ORF">TOA249_LOCUS28282</name>
</gene>
<sequence length="41" mass="4277">TEEKLLLLLPNGSLALLLDTGLFSITGGGKTSPPPKSNRAR</sequence>
<feature type="non-terminal residue" evidence="1">
    <location>
        <position position="1"/>
    </location>
</feature>
<reference evidence="1" key="1">
    <citation type="submission" date="2021-02" db="EMBL/GenBank/DDBJ databases">
        <authorList>
            <person name="Nowell W R."/>
        </authorList>
    </citation>
    <scope>NUCLEOTIDE SEQUENCE</scope>
</reference>
<dbReference type="EMBL" id="CAJOBS010003877">
    <property type="protein sequence ID" value="CAF4868333.1"/>
    <property type="molecule type" value="Genomic_DNA"/>
</dbReference>
<comment type="caution">
    <text evidence="1">The sequence shown here is derived from an EMBL/GenBank/DDBJ whole genome shotgun (WGS) entry which is preliminary data.</text>
</comment>
<protein>
    <submittedName>
        <fullName evidence="1">Uncharacterized protein</fullName>
    </submittedName>
</protein>
<evidence type="ECO:0000313" key="1">
    <source>
        <dbReference type="EMBL" id="CAF3707156.1"/>
    </source>
</evidence>
<proteinExistence type="predicted"/>
<dbReference type="AlphaFoldDB" id="A0A818VCZ7"/>
<accession>A0A818VCZ7</accession>
<dbReference type="Proteomes" id="UP000663865">
    <property type="component" value="Unassembled WGS sequence"/>
</dbReference>
<dbReference type="EMBL" id="CAJNYV010004900">
    <property type="protein sequence ID" value="CAF3707156.1"/>
    <property type="molecule type" value="Genomic_DNA"/>
</dbReference>
<dbReference type="Proteomes" id="UP000663838">
    <property type="component" value="Unassembled WGS sequence"/>
</dbReference>
<name>A0A818VCZ7_9BILA</name>
<evidence type="ECO:0000313" key="2">
    <source>
        <dbReference type="EMBL" id="CAF4868333.1"/>
    </source>
</evidence>